<keyword evidence="1" id="KW-1133">Transmembrane helix</keyword>
<keyword evidence="1" id="KW-0812">Transmembrane</keyword>
<feature type="transmembrane region" description="Helical" evidence="1">
    <location>
        <begin position="72"/>
        <end position="91"/>
    </location>
</feature>
<sequence>MNFSEGISQIFVPTSRAFKGYAIIFLIYGTAMFYGTLLISVLTTQHLKVDTEDPDEKSPEDIEHDRQVLVKWMLSFGIVFYVISLVSFALMKKYKETPGISAQEMERKKLLKKYGDDAPNMDDMLD</sequence>
<reference evidence="2" key="1">
    <citation type="submission" date="2021-01" db="EMBL/GenBank/DDBJ databases">
        <authorList>
            <person name="Corre E."/>
            <person name="Pelletier E."/>
            <person name="Niang G."/>
            <person name="Scheremetjew M."/>
            <person name="Finn R."/>
            <person name="Kale V."/>
            <person name="Holt S."/>
            <person name="Cochrane G."/>
            <person name="Meng A."/>
            <person name="Brown T."/>
            <person name="Cohen L."/>
        </authorList>
    </citation>
    <scope>NUCLEOTIDE SEQUENCE</scope>
    <source>
        <strain evidence="2">S3</strain>
    </source>
</reference>
<organism evidence="2">
    <name type="scientific">Strombidium inclinatum</name>
    <dbReference type="NCBI Taxonomy" id="197538"/>
    <lineage>
        <taxon>Eukaryota</taxon>
        <taxon>Sar</taxon>
        <taxon>Alveolata</taxon>
        <taxon>Ciliophora</taxon>
        <taxon>Intramacronucleata</taxon>
        <taxon>Spirotrichea</taxon>
        <taxon>Oligotrichia</taxon>
        <taxon>Strombidiidae</taxon>
        <taxon>Strombidium</taxon>
    </lineage>
</organism>
<dbReference type="AlphaFoldDB" id="A0A7S3IRR7"/>
<dbReference type="EMBL" id="HBIH01026687">
    <property type="protein sequence ID" value="CAE0330098.1"/>
    <property type="molecule type" value="Transcribed_RNA"/>
</dbReference>
<evidence type="ECO:0000256" key="1">
    <source>
        <dbReference type="SAM" id="Phobius"/>
    </source>
</evidence>
<feature type="transmembrane region" description="Helical" evidence="1">
    <location>
        <begin position="21"/>
        <end position="42"/>
    </location>
</feature>
<protein>
    <submittedName>
        <fullName evidence="2">Uncharacterized protein</fullName>
    </submittedName>
</protein>
<gene>
    <name evidence="2" type="ORF">SINC0208_LOCUS10730</name>
</gene>
<evidence type="ECO:0000313" key="2">
    <source>
        <dbReference type="EMBL" id="CAE0330098.1"/>
    </source>
</evidence>
<keyword evidence="1" id="KW-0472">Membrane</keyword>
<accession>A0A7S3IRR7</accession>
<proteinExistence type="predicted"/>
<name>A0A7S3IRR7_9SPIT</name>